<dbReference type="InParanoid" id="A0A151GW12"/>
<dbReference type="EC" id="2.3.2.27" evidence="5 16"/>
<comment type="function">
    <text evidence="14">E3 ubiquitin-protein ligase component of the ribosome quality control complex (RQC), a ribosome-associated complex that mediates ubiquitination and extraction of incompletely synthesized nascent chains for proteasomal degradation. Mediates ubiquitination of proteins derived from mRNAs lacking stop codons (non-stop proteins) and other translation arrest products induced by poly-lysine sequences and tandem rare codons. Ubiquitination leads to CDC48 recruitment for extraction and degradation of the incomplete translation product. May indirectly play a role in chromatin function and transcription.</text>
</comment>
<keyword evidence="19" id="KW-1185">Reference proteome</keyword>
<dbReference type="SMART" id="SM00744">
    <property type="entry name" value="RINGv"/>
    <property type="match status" value="1"/>
</dbReference>
<dbReference type="InterPro" id="IPR054478">
    <property type="entry name" value="LTN1_UBC"/>
</dbReference>
<organism evidence="18 19">
    <name type="scientific">Drechmeria coniospora</name>
    <name type="common">Nematophagous fungus</name>
    <name type="synonym">Meria coniospora</name>
    <dbReference type="NCBI Taxonomy" id="98403"/>
    <lineage>
        <taxon>Eukaryota</taxon>
        <taxon>Fungi</taxon>
        <taxon>Dikarya</taxon>
        <taxon>Ascomycota</taxon>
        <taxon>Pezizomycotina</taxon>
        <taxon>Sordariomycetes</taxon>
        <taxon>Hypocreomycetidae</taxon>
        <taxon>Hypocreales</taxon>
        <taxon>Ophiocordycipitaceae</taxon>
        <taxon>Drechmeria</taxon>
    </lineage>
</organism>
<dbReference type="SMART" id="SM00184">
    <property type="entry name" value="RING"/>
    <property type="match status" value="1"/>
</dbReference>
<reference evidence="18 19" key="1">
    <citation type="journal article" date="2016" name="Sci. Rep.">
        <title>Insights into Adaptations to a Near-Obligate Nematode Endoparasitic Lifestyle from the Finished Genome of Drechmeria coniospora.</title>
        <authorList>
            <person name="Zhang L."/>
            <person name="Zhou Z."/>
            <person name="Guo Q."/>
            <person name="Fokkens L."/>
            <person name="Miskei M."/>
            <person name="Pocsi I."/>
            <person name="Zhang W."/>
            <person name="Chen M."/>
            <person name="Wang L."/>
            <person name="Sun Y."/>
            <person name="Donzelli B.G."/>
            <person name="Gibson D.M."/>
            <person name="Nelson D.R."/>
            <person name="Luo J.G."/>
            <person name="Rep M."/>
            <person name="Liu H."/>
            <person name="Yang S."/>
            <person name="Wang J."/>
            <person name="Krasnoff S.B."/>
            <person name="Xu Y."/>
            <person name="Molnar I."/>
            <person name="Lin M."/>
        </authorList>
    </citation>
    <scope>NUCLEOTIDE SEQUENCE [LARGE SCALE GENOMIC DNA]</scope>
    <source>
        <strain evidence="18 19">ARSEF 6962</strain>
    </source>
</reference>
<dbReference type="Proteomes" id="UP000076580">
    <property type="component" value="Chromosome 01"/>
</dbReference>
<gene>
    <name evidence="18" type="ORF">DCS_02438</name>
</gene>
<evidence type="ECO:0000313" key="18">
    <source>
        <dbReference type="EMBL" id="KYK61296.1"/>
    </source>
</evidence>
<keyword evidence="12 16" id="KW-0833">Ubl conjugation pathway</keyword>
<dbReference type="Gene3D" id="3.30.40.10">
    <property type="entry name" value="Zinc/RING finger domain, C3HC4 (zinc finger)"/>
    <property type="match status" value="1"/>
</dbReference>
<evidence type="ECO:0000256" key="11">
    <source>
        <dbReference type="ARBA" id="ARBA00022771"/>
    </source>
</evidence>
<evidence type="ECO:0000256" key="16">
    <source>
        <dbReference type="RuleBase" id="RU367090"/>
    </source>
</evidence>
<evidence type="ECO:0000256" key="14">
    <source>
        <dbReference type="ARBA" id="ARBA00055150"/>
    </source>
</evidence>
<evidence type="ECO:0000256" key="7">
    <source>
        <dbReference type="ARBA" id="ARBA00022490"/>
    </source>
</evidence>
<dbReference type="PANTHER" id="PTHR12389:SF0">
    <property type="entry name" value="E3 UBIQUITIN-PROTEIN LIGASE LISTERIN"/>
    <property type="match status" value="1"/>
</dbReference>
<comment type="subunit">
    <text evidence="16">Component of the ribosome quality control complex (RQC).</text>
</comment>
<dbReference type="SUPFAM" id="SSF57850">
    <property type="entry name" value="RING/U-box"/>
    <property type="match status" value="1"/>
</dbReference>
<comment type="subcellular location">
    <subcellularLocation>
        <location evidence="2">Cytoplasm</location>
        <location evidence="2">Cytosol</location>
    </subcellularLocation>
</comment>
<evidence type="ECO:0000256" key="13">
    <source>
        <dbReference type="ARBA" id="ARBA00022833"/>
    </source>
</evidence>
<evidence type="ECO:0000256" key="15">
    <source>
        <dbReference type="PROSITE-ProRule" id="PRU00175"/>
    </source>
</evidence>
<comment type="pathway">
    <text evidence="3 16">Protein modification; protein ubiquitination.</text>
</comment>
<dbReference type="CDD" id="cd16491">
    <property type="entry name" value="RING-CH-C4HC3_LTN1"/>
    <property type="match status" value="1"/>
</dbReference>
<dbReference type="InterPro" id="IPR001841">
    <property type="entry name" value="Znf_RING"/>
</dbReference>
<dbReference type="InterPro" id="IPR039795">
    <property type="entry name" value="LTN1/Rkr1"/>
</dbReference>
<dbReference type="SUPFAM" id="SSF48371">
    <property type="entry name" value="ARM repeat"/>
    <property type="match status" value="1"/>
</dbReference>
<dbReference type="GO" id="GO:0005829">
    <property type="term" value="C:cytosol"/>
    <property type="evidence" value="ECO:0007669"/>
    <property type="project" value="UniProtKB-SubCell"/>
</dbReference>
<keyword evidence="8 16" id="KW-0808">Transferase</keyword>
<keyword evidence="10" id="KW-0677">Repeat</keyword>
<dbReference type="FunCoup" id="A0A151GW12">
    <property type="interactions" value="537"/>
</dbReference>
<dbReference type="InterPro" id="IPR054477">
    <property type="entry name" value="LTN1_E3_ligase_6th"/>
</dbReference>
<evidence type="ECO:0000313" key="19">
    <source>
        <dbReference type="Proteomes" id="UP000076580"/>
    </source>
</evidence>
<protein>
    <recommendedName>
        <fullName evidence="6 16">E3 ubiquitin-protein ligase listerin</fullName>
        <ecNumber evidence="5 16">2.3.2.27</ecNumber>
    </recommendedName>
    <alternativeName>
        <fullName evidence="16">RING-type E3 ubiquitin transferase listerin</fullName>
    </alternativeName>
</protein>
<keyword evidence="11 15" id="KW-0863">Zinc-finger</keyword>
<dbReference type="Pfam" id="PF22958">
    <property type="entry name" value="Ltn1_1st"/>
    <property type="match status" value="1"/>
</dbReference>
<dbReference type="STRING" id="98403.A0A151GW12"/>
<dbReference type="InterPro" id="IPR013083">
    <property type="entry name" value="Znf_RING/FYVE/PHD"/>
</dbReference>
<dbReference type="FunFam" id="3.30.40.10:FF:000038">
    <property type="entry name" value="E3 ubiquitin-protein ligase listerin"/>
    <property type="match status" value="1"/>
</dbReference>
<dbReference type="Pfam" id="PF23009">
    <property type="entry name" value="UBC_like"/>
    <property type="match status" value="1"/>
</dbReference>
<dbReference type="SMART" id="SM01197">
    <property type="entry name" value="FANCL_C"/>
    <property type="match status" value="1"/>
</dbReference>
<comment type="similarity">
    <text evidence="4 16">Belongs to the LTN1 family.</text>
</comment>
<dbReference type="InterPro" id="IPR011016">
    <property type="entry name" value="Znf_RING-CH"/>
</dbReference>
<dbReference type="Pfam" id="PF13639">
    <property type="entry name" value="zf-RING_2"/>
    <property type="match status" value="1"/>
</dbReference>
<keyword evidence="9 16" id="KW-0479">Metal-binding</keyword>
<dbReference type="Pfam" id="PF22999">
    <property type="entry name" value="LTN1_E3_ligase_6th"/>
    <property type="match status" value="1"/>
</dbReference>
<evidence type="ECO:0000256" key="2">
    <source>
        <dbReference type="ARBA" id="ARBA00004514"/>
    </source>
</evidence>
<dbReference type="Pfam" id="PF23280">
    <property type="entry name" value="TPR_26"/>
    <property type="match status" value="1"/>
</dbReference>
<dbReference type="InterPro" id="IPR054476">
    <property type="entry name" value="Ltn1_N"/>
</dbReference>
<dbReference type="GO" id="GO:0008270">
    <property type="term" value="F:zinc ion binding"/>
    <property type="evidence" value="ECO:0007669"/>
    <property type="project" value="UniProtKB-KW"/>
</dbReference>
<evidence type="ECO:0000256" key="10">
    <source>
        <dbReference type="ARBA" id="ARBA00022737"/>
    </source>
</evidence>
<dbReference type="UniPathway" id="UPA00143"/>
<comment type="catalytic activity">
    <reaction evidence="1 16">
        <text>S-ubiquitinyl-[E2 ubiquitin-conjugating enzyme]-L-cysteine + [acceptor protein]-L-lysine = [E2 ubiquitin-conjugating enzyme]-L-cysteine + N(6)-ubiquitinyl-[acceptor protein]-L-lysine.</text>
        <dbReference type="EC" id="2.3.2.27"/>
    </reaction>
</comment>
<evidence type="ECO:0000256" key="1">
    <source>
        <dbReference type="ARBA" id="ARBA00000900"/>
    </source>
</evidence>
<proteinExistence type="inferred from homology"/>
<dbReference type="EMBL" id="LAYC01000001">
    <property type="protein sequence ID" value="KYK61296.1"/>
    <property type="molecule type" value="Genomic_DNA"/>
</dbReference>
<evidence type="ECO:0000256" key="8">
    <source>
        <dbReference type="ARBA" id="ARBA00022679"/>
    </source>
</evidence>
<dbReference type="GO" id="GO:0043023">
    <property type="term" value="F:ribosomal large subunit binding"/>
    <property type="evidence" value="ECO:0007669"/>
    <property type="project" value="TreeGrafter"/>
</dbReference>
<dbReference type="GO" id="GO:0016567">
    <property type="term" value="P:protein ubiquitination"/>
    <property type="evidence" value="ECO:0007669"/>
    <property type="project" value="UniProtKB-UniPathway"/>
</dbReference>
<dbReference type="GeneID" id="63715081"/>
<dbReference type="GO" id="GO:0072344">
    <property type="term" value="P:rescue of stalled ribosome"/>
    <property type="evidence" value="ECO:0007669"/>
    <property type="project" value="UniProtKB-UniRule"/>
</dbReference>
<evidence type="ECO:0000256" key="4">
    <source>
        <dbReference type="ARBA" id="ARBA00007997"/>
    </source>
</evidence>
<dbReference type="PANTHER" id="PTHR12389">
    <property type="entry name" value="ZINC FINGER PROTEIN 294"/>
    <property type="match status" value="1"/>
</dbReference>
<keyword evidence="7" id="KW-0963">Cytoplasm</keyword>
<comment type="caution">
    <text evidence="18">The sequence shown here is derived from an EMBL/GenBank/DDBJ whole genome shotgun (WGS) entry which is preliminary data.</text>
</comment>
<evidence type="ECO:0000256" key="3">
    <source>
        <dbReference type="ARBA" id="ARBA00004906"/>
    </source>
</evidence>
<evidence type="ECO:0000256" key="9">
    <source>
        <dbReference type="ARBA" id="ARBA00022723"/>
    </source>
</evidence>
<dbReference type="RefSeq" id="XP_040660648.1">
    <property type="nucleotide sequence ID" value="XM_040799765.1"/>
</dbReference>
<evidence type="ECO:0000259" key="17">
    <source>
        <dbReference type="PROSITE" id="PS50089"/>
    </source>
</evidence>
<dbReference type="InterPro" id="IPR039804">
    <property type="entry name" value="RING-CH-C4HC3_LTN1"/>
</dbReference>
<name>A0A151GW12_DRECN</name>
<evidence type="ECO:0000256" key="5">
    <source>
        <dbReference type="ARBA" id="ARBA00012483"/>
    </source>
</evidence>
<dbReference type="GO" id="GO:1990112">
    <property type="term" value="C:RQC complex"/>
    <property type="evidence" value="ECO:0007669"/>
    <property type="project" value="UniProtKB-UniRule"/>
</dbReference>
<feature type="domain" description="RING-type" evidence="17">
    <location>
        <begin position="1563"/>
        <end position="1609"/>
    </location>
</feature>
<keyword evidence="13 16" id="KW-0862">Zinc</keyword>
<dbReference type="InterPro" id="IPR057030">
    <property type="entry name" value="TPR_Rkr-1"/>
</dbReference>
<dbReference type="InterPro" id="IPR016024">
    <property type="entry name" value="ARM-type_fold"/>
</dbReference>
<dbReference type="GO" id="GO:0061630">
    <property type="term" value="F:ubiquitin protein ligase activity"/>
    <property type="evidence" value="ECO:0007669"/>
    <property type="project" value="UniProtKB-UniRule"/>
</dbReference>
<accession>A0A151GW12</accession>
<sequence length="1624" mass="179420">MKRAQLGKGASRPVDRPAFGAGTGAGIGAFGGTSLSYLAQPPSFAAVSDPHVVVSFKNILKKDSTTKTKGLEDLLQHVLSHPYDDTGGVDEAVLDIWTQLYPRLSIDNARRVRELSHTLQFELVKSARKRMERRIPKVVGAWLSGLYDRDRAVARAANDGLSSFLTTPEKMSAFWSRCQTQILDYAIEAVRETQDTLSDERSTTSEDADVVYFRVLTASMSLVLGLIQLRGGDLESFREKYDEYFAEEAVWKSITFKDQHARRIVCQLLFACLERDLPYAESVKVKQAFVTGGLKTSQAGSALEYVRALTKLTQRNPDIWLGGPADKKSPFARLQSFIAKGSQGSPPKYWECLDSLLALIPQDLLTSEGASGLLASLKLGIASRDEPRTNTSFSWKCFDDSARRCLKALSEDDQLILARQHLFPLFEQFFFTLSEHPTSIPLGPNSMTIVVDIHLGLLRLSSRLAAALAAEWGRLGDMLCSNISGSLPGVSKGYQESQSKISEEARRWFGLVGLLYDRLLDADKSLDQTVHPSTKIISQCINILKSRNMKPFGAAQALEYALSTSPHLFVADTGVQLADFLQSSALESMETVVQSASSPSLFSCLGLLAAIPEKGFDYDALWKLWTASSLKLDSSARISALICLVSQERASSIAQSTEELQDAVCSQVCSPAVIGGDAVGISTELVEAAVTHNAVNPETIQKIVLGMVKRLSIEAESKEALDVLEIIAKQRKDLFRQEDPIRTELVAHLLSLSELADSTVSLQASRIRSLLDGPGHGALPVVEILQSNLDHARPQSLEISTLVSQAKGAAGTNISWEHVFPSTNVWMAELSPMLEVPLNPSLAITSSIGGALSLPKRALTSPPSQLRVSRDRKGRSVPARMAIFTAQLLSTTEGIVLPRQQHIELLYLQILTVHLASDQITLLGHNGLWENLDDDEAMNEAENLVTSSRTLLSSFLAEAKTWDLAADDRIAAIIQGLINFTIKESSEISPRGVYSSRVLSELLQELSELHGDTASLEEQLLRPDILKATPQTALPAAGIVAGLGEKLQSSKAVINFCNRLISDISAASLSSDRTIITLVLTTMCAQLYGQGELPVANNRIVFAVKQITSWMDDAGHLDANVCAEMCRALAHLLPCMKDVYGSYWEKSLQFCVSLWERAGQQVLSEALPSVHSSLKLFKVLEGIQEPNDDLQDALRDFSTAKSNGLVELLKLRREENSQPLEIVDAMLRREIETMPVLRIPDPVDLFPLVASESRDIQTAAFEMLHKKIPIQQEQQAFDILLEKKVARLPDELLSLLLDPPTLDKFSDEALAVFPSSIRCYLLSWKLLFDAFSASTFKIRNDYTEHLKSGDYVNPLLEFLFDVLGHSAAHPIKLDKENIGPQQICDFDIKLADAEPGERSMYWLLAHSFYLTLKYIPSLFRAWYLDCRSKQTRIAVETWTTKFFSPLIIADTLAEVQAWADSQEAPPSDEKELVVKVSRAAREVTAGYEVDEEQALIVIKVPSSYPIDGITVLGQHRVAVTERKWQSWIMTTQGAITFSNGSIMDGLQVFRRNIVGALKGQTECAICYSIISSDKRTPDKRCSTCKNLFHRSCLYKWFQTSNQNSCPLCRNPIDYLGADTAKRRQ</sequence>
<dbReference type="GO" id="GO:1990116">
    <property type="term" value="P:ribosome-associated ubiquitin-dependent protein catabolic process"/>
    <property type="evidence" value="ECO:0007669"/>
    <property type="project" value="UniProtKB-UniRule"/>
</dbReference>
<dbReference type="PROSITE" id="PS50089">
    <property type="entry name" value="ZF_RING_2"/>
    <property type="match status" value="1"/>
</dbReference>
<comment type="function">
    <text evidence="16">E3 ubiquitin-protein ligase. Component of the ribosome quality control complex (RQC), a ribosome-associated complex that mediates ubiquitination and extraction of incompletely synthesized nascent chains for proteasomal degradation.</text>
</comment>
<evidence type="ECO:0000256" key="6">
    <source>
        <dbReference type="ARBA" id="ARBA00017157"/>
    </source>
</evidence>
<evidence type="ECO:0000256" key="12">
    <source>
        <dbReference type="ARBA" id="ARBA00022786"/>
    </source>
</evidence>